<dbReference type="OrthoDB" id="10494235at2759"/>
<evidence type="ECO:0000313" key="4">
    <source>
        <dbReference type="Proteomes" id="UP000078348"/>
    </source>
</evidence>
<accession>A0A196SAK7</accession>
<proteinExistence type="predicted"/>
<reference evidence="3 4" key="1">
    <citation type="submission" date="2016-05" db="EMBL/GenBank/DDBJ databases">
        <title>Nuclear genome of Blastocystis sp. subtype 1 NandII.</title>
        <authorList>
            <person name="Gentekaki E."/>
            <person name="Curtis B."/>
            <person name="Stairs C."/>
            <person name="Eme L."/>
            <person name="Herman E."/>
            <person name="Klimes V."/>
            <person name="Arias M.C."/>
            <person name="Elias M."/>
            <person name="Hilliou F."/>
            <person name="Klute M."/>
            <person name="Malik S.-B."/>
            <person name="Pightling A."/>
            <person name="Rachubinski R."/>
            <person name="Salas D."/>
            <person name="Schlacht A."/>
            <person name="Suga H."/>
            <person name="Archibald J."/>
            <person name="Ball S.G."/>
            <person name="Clark G."/>
            <person name="Dacks J."/>
            <person name="Van Der Giezen M."/>
            <person name="Tsaousis A."/>
            <person name="Roger A."/>
        </authorList>
    </citation>
    <scope>NUCLEOTIDE SEQUENCE [LARGE SCALE GENOMIC DNA]</scope>
    <source>
        <strain evidence="4">ATCC 50177 / NandII</strain>
    </source>
</reference>
<keyword evidence="4" id="KW-1185">Reference proteome</keyword>
<keyword evidence="1" id="KW-0175">Coiled coil</keyword>
<dbReference type="Proteomes" id="UP000078348">
    <property type="component" value="Unassembled WGS sequence"/>
</dbReference>
<feature type="region of interest" description="Disordered" evidence="2">
    <location>
        <begin position="255"/>
        <end position="345"/>
    </location>
</feature>
<evidence type="ECO:0008006" key="5">
    <source>
        <dbReference type="Google" id="ProtNLM"/>
    </source>
</evidence>
<feature type="compositionally biased region" description="Polar residues" evidence="2">
    <location>
        <begin position="336"/>
        <end position="345"/>
    </location>
</feature>
<feature type="compositionally biased region" description="Basic and acidic residues" evidence="2">
    <location>
        <begin position="278"/>
        <end position="308"/>
    </location>
</feature>
<dbReference type="EMBL" id="LXWW01000460">
    <property type="protein sequence ID" value="OAO13132.1"/>
    <property type="molecule type" value="Genomic_DNA"/>
</dbReference>
<feature type="compositionally biased region" description="Basic and acidic residues" evidence="2">
    <location>
        <begin position="319"/>
        <end position="331"/>
    </location>
</feature>
<comment type="caution">
    <text evidence="3">The sequence shown here is derived from an EMBL/GenBank/DDBJ whole genome shotgun (WGS) entry which is preliminary data.</text>
</comment>
<sequence length="345" mass="40023">MSDQKTADNEPVRDVDWYLGVYRASQELKDRSYRTIPISAKNPKQCVTRLVRVMKKARMFQIRKLNRKIEQLKKKEEVDQAEIDAITKSIDGLESIDLLAVVKSLFPELLMIPTPKNYQKPISEEQQQLQDMLTQSKEVRLFVEEEQHLCSVPRKQVNKDDIDDVATDMIQASSKEVLKDDKNRPVKLEEMTRKQRRAAEYRLMREAESQSSKFITSLKSSKAIGAASIMSRKEAARKTLMSMELPERIRDHIYNKEEAEETPKPEGRGKKPFQATHSAREAPKEKKFVKEKKPVKEKAVKEKEEVKKPLQAVHPSWEAQKENREKQKLHIDANAPKQNTSIVFD</sequence>
<feature type="coiled-coil region" evidence="1">
    <location>
        <begin position="55"/>
        <end position="82"/>
    </location>
</feature>
<organism evidence="3 4">
    <name type="scientific">Blastocystis sp. subtype 1 (strain ATCC 50177 / NandII)</name>
    <dbReference type="NCBI Taxonomy" id="478820"/>
    <lineage>
        <taxon>Eukaryota</taxon>
        <taxon>Sar</taxon>
        <taxon>Stramenopiles</taxon>
        <taxon>Bigyra</taxon>
        <taxon>Opalozoa</taxon>
        <taxon>Opalinata</taxon>
        <taxon>Blastocystidae</taxon>
        <taxon>Blastocystis</taxon>
    </lineage>
</organism>
<name>A0A196SAK7_BLAHN</name>
<evidence type="ECO:0000256" key="2">
    <source>
        <dbReference type="SAM" id="MobiDB-lite"/>
    </source>
</evidence>
<protein>
    <recommendedName>
        <fullName evidence="5">Bud22 domain-containing protein</fullName>
    </recommendedName>
</protein>
<gene>
    <name evidence="3" type="ORF">AV274_5215</name>
</gene>
<feature type="compositionally biased region" description="Basic and acidic residues" evidence="2">
    <location>
        <begin position="255"/>
        <end position="269"/>
    </location>
</feature>
<dbReference type="AlphaFoldDB" id="A0A196SAK7"/>
<evidence type="ECO:0000313" key="3">
    <source>
        <dbReference type="EMBL" id="OAO13132.1"/>
    </source>
</evidence>
<evidence type="ECO:0000256" key="1">
    <source>
        <dbReference type="SAM" id="Coils"/>
    </source>
</evidence>